<dbReference type="OrthoDB" id="9797603at2"/>
<gene>
    <name evidence="2" type="ORF">FKR81_35790</name>
</gene>
<dbReference type="InterPro" id="IPR011009">
    <property type="entry name" value="Kinase-like_dom_sf"/>
</dbReference>
<dbReference type="PANTHER" id="PTHR21310">
    <property type="entry name" value="AMINOGLYCOSIDE PHOSPHOTRANSFERASE-RELATED-RELATED"/>
    <property type="match status" value="1"/>
</dbReference>
<proteinExistence type="predicted"/>
<evidence type="ECO:0000313" key="3">
    <source>
        <dbReference type="Proteomes" id="UP000316639"/>
    </source>
</evidence>
<protein>
    <submittedName>
        <fullName evidence="2">Phosphotransferase</fullName>
    </submittedName>
</protein>
<keyword evidence="2" id="KW-0808">Transferase</keyword>
<dbReference type="RefSeq" id="WP_146358655.1">
    <property type="nucleotide sequence ID" value="NZ_VOBR01000032.1"/>
</dbReference>
<keyword evidence="3" id="KW-1185">Reference proteome</keyword>
<evidence type="ECO:0000313" key="2">
    <source>
        <dbReference type="EMBL" id="TWP46524.1"/>
    </source>
</evidence>
<accession>A0A563EIK8</accession>
<reference evidence="2 3" key="1">
    <citation type="submission" date="2019-07" db="EMBL/GenBank/DDBJ databases">
        <title>Lentzea xizangensis sp. nov., isolated from Qinghai-Tibetan Plateau Soils.</title>
        <authorList>
            <person name="Huang J."/>
        </authorList>
    </citation>
    <scope>NUCLEOTIDE SEQUENCE [LARGE SCALE GENOMIC DNA]</scope>
    <source>
        <strain evidence="2 3">FXJ1.1311</strain>
    </source>
</reference>
<dbReference type="EMBL" id="VOBR01000032">
    <property type="protein sequence ID" value="TWP46524.1"/>
    <property type="molecule type" value="Genomic_DNA"/>
</dbReference>
<feature type="domain" description="Aminoglycoside phosphotransferase" evidence="1">
    <location>
        <begin position="19"/>
        <end position="237"/>
    </location>
</feature>
<dbReference type="Gene3D" id="3.90.1200.10">
    <property type="match status" value="1"/>
</dbReference>
<evidence type="ECO:0000259" key="1">
    <source>
        <dbReference type="Pfam" id="PF01636"/>
    </source>
</evidence>
<dbReference type="AlphaFoldDB" id="A0A563EIK8"/>
<dbReference type="InterPro" id="IPR051678">
    <property type="entry name" value="AGP_Transferase"/>
</dbReference>
<dbReference type="Pfam" id="PF01636">
    <property type="entry name" value="APH"/>
    <property type="match status" value="1"/>
</dbReference>
<name>A0A563EIK8_9PSEU</name>
<dbReference type="PANTHER" id="PTHR21310:SF15">
    <property type="entry name" value="AMINOGLYCOSIDE PHOSPHOTRANSFERASE DOMAIN-CONTAINING PROTEIN"/>
    <property type="match status" value="1"/>
</dbReference>
<dbReference type="SUPFAM" id="SSF56112">
    <property type="entry name" value="Protein kinase-like (PK-like)"/>
    <property type="match status" value="1"/>
</dbReference>
<dbReference type="Gene3D" id="3.30.200.20">
    <property type="entry name" value="Phosphorylase Kinase, domain 1"/>
    <property type="match status" value="1"/>
</dbReference>
<dbReference type="CDD" id="cd05152">
    <property type="entry name" value="MPH2"/>
    <property type="match status" value="1"/>
</dbReference>
<dbReference type="InterPro" id="IPR002575">
    <property type="entry name" value="Aminoglycoside_PTrfase"/>
</dbReference>
<organism evidence="2 3">
    <name type="scientific">Lentzea tibetensis</name>
    <dbReference type="NCBI Taxonomy" id="2591470"/>
    <lineage>
        <taxon>Bacteria</taxon>
        <taxon>Bacillati</taxon>
        <taxon>Actinomycetota</taxon>
        <taxon>Actinomycetes</taxon>
        <taxon>Pseudonocardiales</taxon>
        <taxon>Pseudonocardiaceae</taxon>
        <taxon>Lentzea</taxon>
    </lineage>
</organism>
<sequence>MGIWRSAEEIGLEPGEFDESGGDFLVLHASAPDDVKWVLRAPRRPSVAARVPVEGALLDLIADRLPVAVPRWTVRTPDFVAYERLPGAAADPLPQRYFDDVGRFLAALHAVPVDEVAATGLEIRSAAAIRETIARKVHRARAELGISTALWEHWQRWLADDSTWPPRSVLAHADVIPSHTLVADGRVVGLLDWSDALVGDPAADFRRLRKAFGPSALDELIASYERHGGQVWPGMRAHVEERVRMGPVDSGLYGIDSGQERHVAAAREQLRAMA</sequence>
<dbReference type="Proteomes" id="UP000316639">
    <property type="component" value="Unassembled WGS sequence"/>
</dbReference>
<dbReference type="GO" id="GO:0016740">
    <property type="term" value="F:transferase activity"/>
    <property type="evidence" value="ECO:0007669"/>
    <property type="project" value="UniProtKB-KW"/>
</dbReference>
<comment type="caution">
    <text evidence="2">The sequence shown here is derived from an EMBL/GenBank/DDBJ whole genome shotgun (WGS) entry which is preliminary data.</text>
</comment>